<feature type="region of interest" description="Disordered" evidence="1">
    <location>
        <begin position="72"/>
        <end position="95"/>
    </location>
</feature>
<name>A0A9W8EIF0_9FUNG</name>
<keyword evidence="4" id="KW-1185">Reference proteome</keyword>
<protein>
    <submittedName>
        <fullName evidence="3">Uncharacterized protein</fullName>
    </submittedName>
</protein>
<proteinExistence type="predicted"/>
<accession>A0A9W8EIF0</accession>
<feature type="compositionally biased region" description="Acidic residues" evidence="1">
    <location>
        <begin position="75"/>
        <end position="84"/>
    </location>
</feature>
<feature type="chain" id="PRO_5040836306" evidence="2">
    <location>
        <begin position="27"/>
        <end position="118"/>
    </location>
</feature>
<keyword evidence="2" id="KW-0732">Signal</keyword>
<evidence type="ECO:0000313" key="4">
    <source>
        <dbReference type="Proteomes" id="UP001150907"/>
    </source>
</evidence>
<reference evidence="3" key="1">
    <citation type="submission" date="2022-07" db="EMBL/GenBank/DDBJ databases">
        <title>Phylogenomic reconstructions and comparative analyses of Kickxellomycotina fungi.</title>
        <authorList>
            <person name="Reynolds N.K."/>
            <person name="Stajich J.E."/>
            <person name="Barry K."/>
            <person name="Grigoriev I.V."/>
            <person name="Crous P."/>
            <person name="Smith M.E."/>
        </authorList>
    </citation>
    <scope>NUCLEOTIDE SEQUENCE</scope>
    <source>
        <strain evidence="3">IMI 214461</strain>
    </source>
</reference>
<gene>
    <name evidence="3" type="ORF">H4R26_003556</name>
</gene>
<comment type="caution">
    <text evidence="3">The sequence shown here is derived from an EMBL/GenBank/DDBJ whole genome shotgun (WGS) entry which is preliminary data.</text>
</comment>
<dbReference type="AlphaFoldDB" id="A0A9W8EIF0"/>
<evidence type="ECO:0000256" key="1">
    <source>
        <dbReference type="SAM" id="MobiDB-lite"/>
    </source>
</evidence>
<dbReference type="OrthoDB" id="1068471at2759"/>
<organism evidence="3 4">
    <name type="scientific">Coemansia thaxteri</name>
    <dbReference type="NCBI Taxonomy" id="2663907"/>
    <lineage>
        <taxon>Eukaryota</taxon>
        <taxon>Fungi</taxon>
        <taxon>Fungi incertae sedis</taxon>
        <taxon>Zoopagomycota</taxon>
        <taxon>Kickxellomycotina</taxon>
        <taxon>Kickxellomycetes</taxon>
        <taxon>Kickxellales</taxon>
        <taxon>Kickxellaceae</taxon>
        <taxon>Coemansia</taxon>
    </lineage>
</organism>
<sequence>MKALVSTASINACLLAAATFSSVAYGSLCHSAYWGSKLQNKYLMEVTMTTSMTHRHVVYETSLPKPYRIVHQQEDGDDAEDPDDMSLVNEGHEEKAKRRIRLKLTVDEKNQIQEIECG</sequence>
<evidence type="ECO:0000313" key="3">
    <source>
        <dbReference type="EMBL" id="KAJ2002544.1"/>
    </source>
</evidence>
<evidence type="ECO:0000256" key="2">
    <source>
        <dbReference type="SAM" id="SignalP"/>
    </source>
</evidence>
<feature type="signal peptide" evidence="2">
    <location>
        <begin position="1"/>
        <end position="26"/>
    </location>
</feature>
<dbReference type="EMBL" id="JANBQF010000292">
    <property type="protein sequence ID" value="KAJ2002544.1"/>
    <property type="molecule type" value="Genomic_DNA"/>
</dbReference>
<dbReference type="Proteomes" id="UP001150907">
    <property type="component" value="Unassembled WGS sequence"/>
</dbReference>